<dbReference type="InterPro" id="IPR009050">
    <property type="entry name" value="Globin-like_sf"/>
</dbReference>
<feature type="domain" description="HAMP" evidence="7">
    <location>
        <begin position="178"/>
        <end position="230"/>
    </location>
</feature>
<dbReference type="InterPro" id="IPR004090">
    <property type="entry name" value="Chemotax_Me-accpt_rcpt"/>
</dbReference>
<dbReference type="RefSeq" id="WP_135193954.1">
    <property type="nucleotide sequence ID" value="NZ_SPVH01000002.1"/>
</dbReference>
<dbReference type="Gene3D" id="1.10.490.10">
    <property type="entry name" value="Globins"/>
    <property type="match status" value="1"/>
</dbReference>
<evidence type="ECO:0000256" key="5">
    <source>
        <dbReference type="SAM" id="Coils"/>
    </source>
</evidence>
<dbReference type="Pfam" id="PF11563">
    <property type="entry name" value="Protoglobin"/>
    <property type="match status" value="1"/>
</dbReference>
<dbReference type="InterPro" id="IPR044398">
    <property type="entry name" value="Globin-sensor_dom"/>
</dbReference>
<dbReference type="InterPro" id="IPR003660">
    <property type="entry name" value="HAMP_dom"/>
</dbReference>
<dbReference type="Gene3D" id="1.10.287.950">
    <property type="entry name" value="Methyl-accepting chemotaxis protein"/>
    <property type="match status" value="1"/>
</dbReference>
<dbReference type="GO" id="GO:0016020">
    <property type="term" value="C:membrane"/>
    <property type="evidence" value="ECO:0007669"/>
    <property type="project" value="UniProtKB-SubCell"/>
</dbReference>
<dbReference type="CDD" id="cd01068">
    <property type="entry name" value="globin_sensor"/>
    <property type="match status" value="1"/>
</dbReference>
<protein>
    <submittedName>
        <fullName evidence="8">Globin-coupled sensor protein</fullName>
    </submittedName>
</protein>
<dbReference type="Pfam" id="PF00015">
    <property type="entry name" value="MCPsignal"/>
    <property type="match status" value="1"/>
</dbReference>
<dbReference type="PROSITE" id="PS50111">
    <property type="entry name" value="CHEMOTAXIS_TRANSDUC_2"/>
    <property type="match status" value="1"/>
</dbReference>
<evidence type="ECO:0000256" key="4">
    <source>
        <dbReference type="PROSITE-ProRule" id="PRU00284"/>
    </source>
</evidence>
<dbReference type="SMART" id="SM00304">
    <property type="entry name" value="HAMP"/>
    <property type="match status" value="1"/>
</dbReference>
<dbReference type="GO" id="GO:0020037">
    <property type="term" value="F:heme binding"/>
    <property type="evidence" value="ECO:0007669"/>
    <property type="project" value="InterPro"/>
</dbReference>
<keyword evidence="4" id="KW-0807">Transducer</keyword>
<comment type="caution">
    <text evidence="8">The sequence shown here is derived from an EMBL/GenBank/DDBJ whole genome shotgun (WGS) entry which is preliminary data.</text>
</comment>
<dbReference type="Proteomes" id="UP000298216">
    <property type="component" value="Unassembled WGS sequence"/>
</dbReference>
<dbReference type="SUPFAM" id="SSF46458">
    <property type="entry name" value="Globin-like"/>
    <property type="match status" value="1"/>
</dbReference>
<dbReference type="SMART" id="SM00283">
    <property type="entry name" value="MA"/>
    <property type="match status" value="1"/>
</dbReference>
<dbReference type="GO" id="GO:0019825">
    <property type="term" value="F:oxygen binding"/>
    <property type="evidence" value="ECO:0007669"/>
    <property type="project" value="InterPro"/>
</dbReference>
<evidence type="ECO:0000256" key="3">
    <source>
        <dbReference type="ARBA" id="ARBA00029447"/>
    </source>
</evidence>
<dbReference type="PROSITE" id="PS50885">
    <property type="entry name" value="HAMP"/>
    <property type="match status" value="1"/>
</dbReference>
<keyword evidence="2" id="KW-0145">Chemotaxis</keyword>
<evidence type="ECO:0000259" key="7">
    <source>
        <dbReference type="PROSITE" id="PS50885"/>
    </source>
</evidence>
<dbReference type="PANTHER" id="PTHR43531">
    <property type="entry name" value="PROTEIN ICFG"/>
    <property type="match status" value="1"/>
</dbReference>
<dbReference type="AlphaFoldDB" id="A0A4Y9RZW5"/>
<dbReference type="InterPro" id="IPR004089">
    <property type="entry name" value="MCPsignal_dom"/>
</dbReference>
<organism evidence="8 9">
    <name type="scientific">Brevundimonas intermedia</name>
    <dbReference type="NCBI Taxonomy" id="74315"/>
    <lineage>
        <taxon>Bacteria</taxon>
        <taxon>Pseudomonadati</taxon>
        <taxon>Pseudomonadota</taxon>
        <taxon>Alphaproteobacteria</taxon>
        <taxon>Caulobacterales</taxon>
        <taxon>Caulobacteraceae</taxon>
        <taxon>Brevundimonas</taxon>
    </lineage>
</organism>
<comment type="subcellular location">
    <subcellularLocation>
        <location evidence="1">Membrane</location>
    </subcellularLocation>
</comment>
<evidence type="ECO:0000256" key="2">
    <source>
        <dbReference type="ARBA" id="ARBA00022500"/>
    </source>
</evidence>
<dbReference type="InterPro" id="IPR012292">
    <property type="entry name" value="Globin/Proto"/>
</dbReference>
<sequence length="494" mass="52333">MSETSIQQRTAFAGLSSPSSAYKAIQGAIRHAVPAALDAFYDRIRATPETRRFFRDETHIGRAKSAQVDHWDAIVEGRADADYARAVTVIGQTHARIGLEPRWYIGGYGVLLAEVMKAVATRPRKRFAGAAHDRETGEGLAELTQRALLDMDLALSIYLDALQQERDNAAAAKAEADARQAEVVAALGQALKTLASGDLSIAIQTEFPQEYRTLKDDFNSAAASLRSAFGAIAESAEAVRTGSDELASASDDLANRTERQAAGLERTAATTEEIAAGVEQTAKGAQNTAQAVAAVRRDVENGGAVVGETTQAMTAIQESSVEIARFTSLIDEIAFQTNLLALNAGVEAARAGEAGRGFAVVASEVRALAQRSAEASGEIRTLIATSAAQVARGVDLVERAGQALDRIGERVAAVDDLAGDMASASRHQADRLSEVRQALVQLDEITQQNAAMTEQATAASRQLAGEAETLARQIAGFRFEASIDDGRSPQRRAA</sequence>
<dbReference type="SUPFAM" id="SSF58104">
    <property type="entry name" value="Methyl-accepting chemotaxis protein (MCP) signaling domain"/>
    <property type="match status" value="1"/>
</dbReference>
<dbReference type="PRINTS" id="PR00260">
    <property type="entry name" value="CHEMTRNSDUCR"/>
</dbReference>
<dbReference type="EMBL" id="SPVH01000002">
    <property type="protein sequence ID" value="TFW14572.1"/>
    <property type="molecule type" value="Genomic_DNA"/>
</dbReference>
<proteinExistence type="inferred from homology"/>
<dbReference type="FunFam" id="1.10.287.950:FF:000001">
    <property type="entry name" value="Methyl-accepting chemotaxis sensory transducer"/>
    <property type="match status" value="1"/>
</dbReference>
<dbReference type="GO" id="GO:0007165">
    <property type="term" value="P:signal transduction"/>
    <property type="evidence" value="ECO:0007669"/>
    <property type="project" value="UniProtKB-KW"/>
</dbReference>
<dbReference type="PANTHER" id="PTHR43531:SF11">
    <property type="entry name" value="METHYL-ACCEPTING CHEMOTAXIS PROTEIN 3"/>
    <property type="match status" value="1"/>
</dbReference>
<evidence type="ECO:0000313" key="9">
    <source>
        <dbReference type="Proteomes" id="UP000298216"/>
    </source>
</evidence>
<feature type="coiled-coil region" evidence="5">
    <location>
        <begin position="435"/>
        <end position="462"/>
    </location>
</feature>
<dbReference type="InterPro" id="IPR039379">
    <property type="entry name" value="Protoglobin_sensor_dom"/>
</dbReference>
<dbReference type="OrthoDB" id="266313at2"/>
<name>A0A4Y9RZW5_9CAUL</name>
<accession>A0A4Y9RZW5</accession>
<dbReference type="GO" id="GO:0004888">
    <property type="term" value="F:transmembrane signaling receptor activity"/>
    <property type="evidence" value="ECO:0007669"/>
    <property type="project" value="InterPro"/>
</dbReference>
<comment type="similarity">
    <text evidence="3">Belongs to the methyl-accepting chemotaxis (MCP) protein family.</text>
</comment>
<evidence type="ECO:0000256" key="1">
    <source>
        <dbReference type="ARBA" id="ARBA00004370"/>
    </source>
</evidence>
<gene>
    <name evidence="8" type="ORF">EGY25_05110</name>
</gene>
<keyword evidence="9" id="KW-1185">Reference proteome</keyword>
<reference evidence="8 9" key="1">
    <citation type="submission" date="2019-03" db="EMBL/GenBank/DDBJ databases">
        <title>Draft genome of Brevundimonas sp. a heavy metal resistant soil bacteria.</title>
        <authorList>
            <person name="Soto J."/>
        </authorList>
    </citation>
    <scope>NUCLEOTIDE SEQUENCE [LARGE SCALE GENOMIC DNA]</scope>
    <source>
        <strain evidence="8 9">B-10</strain>
    </source>
</reference>
<keyword evidence="5" id="KW-0175">Coiled coil</keyword>
<evidence type="ECO:0000259" key="6">
    <source>
        <dbReference type="PROSITE" id="PS50111"/>
    </source>
</evidence>
<evidence type="ECO:0000313" key="8">
    <source>
        <dbReference type="EMBL" id="TFW14572.1"/>
    </source>
</evidence>
<dbReference type="GO" id="GO:0006935">
    <property type="term" value="P:chemotaxis"/>
    <property type="evidence" value="ECO:0007669"/>
    <property type="project" value="UniProtKB-KW"/>
</dbReference>
<feature type="domain" description="Methyl-accepting transducer" evidence="6">
    <location>
        <begin position="235"/>
        <end position="464"/>
    </location>
</feature>
<dbReference type="InterPro" id="IPR051310">
    <property type="entry name" value="MCP_chemotaxis"/>
</dbReference>